<evidence type="ECO:0000313" key="2">
    <source>
        <dbReference type="Proteomes" id="UP000824533"/>
    </source>
</evidence>
<organism evidence="1 2">
    <name type="scientific">Dendrolimus kikuchii</name>
    <dbReference type="NCBI Taxonomy" id="765133"/>
    <lineage>
        <taxon>Eukaryota</taxon>
        <taxon>Metazoa</taxon>
        <taxon>Ecdysozoa</taxon>
        <taxon>Arthropoda</taxon>
        <taxon>Hexapoda</taxon>
        <taxon>Insecta</taxon>
        <taxon>Pterygota</taxon>
        <taxon>Neoptera</taxon>
        <taxon>Endopterygota</taxon>
        <taxon>Lepidoptera</taxon>
        <taxon>Glossata</taxon>
        <taxon>Ditrysia</taxon>
        <taxon>Bombycoidea</taxon>
        <taxon>Lasiocampidae</taxon>
        <taxon>Dendrolimus</taxon>
    </lineage>
</organism>
<dbReference type="Proteomes" id="UP000824533">
    <property type="component" value="Linkage Group LG19"/>
</dbReference>
<name>A0ACC1CQ27_9NEOP</name>
<accession>A0ACC1CQ27</accession>
<comment type="caution">
    <text evidence="1">The sequence shown here is derived from an EMBL/GenBank/DDBJ whole genome shotgun (WGS) entry which is preliminary data.</text>
</comment>
<gene>
    <name evidence="1" type="ORF">K1T71_010785</name>
</gene>
<protein>
    <submittedName>
        <fullName evidence="1">Uncharacterized protein</fullName>
    </submittedName>
</protein>
<proteinExistence type="predicted"/>
<evidence type="ECO:0000313" key="1">
    <source>
        <dbReference type="EMBL" id="KAJ0173636.1"/>
    </source>
</evidence>
<keyword evidence="2" id="KW-1185">Reference proteome</keyword>
<dbReference type="EMBL" id="CM034405">
    <property type="protein sequence ID" value="KAJ0173636.1"/>
    <property type="molecule type" value="Genomic_DNA"/>
</dbReference>
<sequence length="127" mass="14578">MDETKNKRNINHQSITDEVPRRRGRPAGKNRVPLSLQERRARNAQYERERRTETAEAMRELAEAAGCDPNISNADLLATVITQLQMSSQRDSSEDLNELRRLNNNLMLQNCDGIFDAEDQRENVSPL</sequence>
<reference evidence="1 2" key="1">
    <citation type="journal article" date="2021" name="Front. Genet.">
        <title>Chromosome-Level Genome Assembly Reveals Significant Gene Expansion in the Toll and IMD Signaling Pathways of Dendrolimus kikuchii.</title>
        <authorList>
            <person name="Zhou J."/>
            <person name="Wu P."/>
            <person name="Xiong Z."/>
            <person name="Liu N."/>
            <person name="Zhao N."/>
            <person name="Ji M."/>
            <person name="Qiu Y."/>
            <person name="Yang B."/>
        </authorList>
    </citation>
    <scope>NUCLEOTIDE SEQUENCE [LARGE SCALE GENOMIC DNA]</scope>
    <source>
        <strain evidence="1">Ann1</strain>
    </source>
</reference>